<dbReference type="InterPro" id="IPR042099">
    <property type="entry name" value="ANL_N_sf"/>
</dbReference>
<evidence type="ECO:0000259" key="1">
    <source>
        <dbReference type="Pfam" id="PF00501"/>
    </source>
</evidence>
<reference evidence="3" key="1">
    <citation type="submission" date="2021-01" db="EMBL/GenBank/DDBJ databases">
        <title>Whole genome shotgun sequence of Rugosimonospora africana NBRC 104875.</title>
        <authorList>
            <person name="Komaki H."/>
            <person name="Tamura T."/>
        </authorList>
    </citation>
    <scope>NUCLEOTIDE SEQUENCE</scope>
    <source>
        <strain evidence="3">NBRC 104875</strain>
    </source>
</reference>
<dbReference type="InterPro" id="IPR045851">
    <property type="entry name" value="AMP-bd_C_sf"/>
</dbReference>
<dbReference type="InterPro" id="IPR050237">
    <property type="entry name" value="ATP-dep_AMP-bd_enzyme"/>
</dbReference>
<dbReference type="PROSITE" id="PS00455">
    <property type="entry name" value="AMP_BINDING"/>
    <property type="match status" value="1"/>
</dbReference>
<feature type="domain" description="AMP-binding enzyme C-terminal" evidence="2">
    <location>
        <begin position="437"/>
        <end position="511"/>
    </location>
</feature>
<evidence type="ECO:0000259" key="2">
    <source>
        <dbReference type="Pfam" id="PF13193"/>
    </source>
</evidence>
<dbReference type="PANTHER" id="PTHR43767:SF7">
    <property type="entry name" value="MEDIUM_LONG-CHAIN-FATTY-ACID--COA LIGASE FADD8"/>
    <property type="match status" value="1"/>
</dbReference>
<gene>
    <name evidence="3" type="ORF">Raf01_85470</name>
</gene>
<dbReference type="PANTHER" id="PTHR43767">
    <property type="entry name" value="LONG-CHAIN-FATTY-ACID--COA LIGASE"/>
    <property type="match status" value="1"/>
</dbReference>
<dbReference type="GO" id="GO:0016877">
    <property type="term" value="F:ligase activity, forming carbon-sulfur bonds"/>
    <property type="evidence" value="ECO:0007669"/>
    <property type="project" value="UniProtKB-ARBA"/>
</dbReference>
<evidence type="ECO:0000313" key="3">
    <source>
        <dbReference type="EMBL" id="GIH20375.1"/>
    </source>
</evidence>
<dbReference type="EMBL" id="BONZ01000094">
    <property type="protein sequence ID" value="GIH20375.1"/>
    <property type="molecule type" value="Genomic_DNA"/>
</dbReference>
<dbReference type="InterPro" id="IPR025110">
    <property type="entry name" value="AMP-bd_C"/>
</dbReference>
<dbReference type="Proteomes" id="UP000642748">
    <property type="component" value="Unassembled WGS sequence"/>
</dbReference>
<dbReference type="AlphaFoldDB" id="A0A8J3R2X1"/>
<dbReference type="Gene3D" id="3.30.300.30">
    <property type="match status" value="1"/>
</dbReference>
<keyword evidence="4" id="KW-1185">Reference proteome</keyword>
<dbReference type="CDD" id="cd04433">
    <property type="entry name" value="AFD_class_I"/>
    <property type="match status" value="1"/>
</dbReference>
<dbReference type="InterPro" id="IPR020845">
    <property type="entry name" value="AMP-binding_CS"/>
</dbReference>
<evidence type="ECO:0000313" key="4">
    <source>
        <dbReference type="Proteomes" id="UP000642748"/>
    </source>
</evidence>
<dbReference type="SUPFAM" id="SSF56801">
    <property type="entry name" value="Acetyl-CoA synthetase-like"/>
    <property type="match status" value="1"/>
</dbReference>
<accession>A0A8J3R2X1</accession>
<dbReference type="InterPro" id="IPR000873">
    <property type="entry name" value="AMP-dep_synth/lig_dom"/>
</dbReference>
<protein>
    <submittedName>
        <fullName evidence="3">AMP-dependent synthetase</fullName>
    </submittedName>
</protein>
<comment type="caution">
    <text evidence="3">The sequence shown here is derived from an EMBL/GenBank/DDBJ whole genome shotgun (WGS) entry which is preliminary data.</text>
</comment>
<name>A0A8J3R2X1_9ACTN</name>
<feature type="domain" description="AMP-dependent synthetase/ligase" evidence="1">
    <location>
        <begin position="18"/>
        <end position="386"/>
    </location>
</feature>
<proteinExistence type="predicted"/>
<dbReference type="Pfam" id="PF00501">
    <property type="entry name" value="AMP-binding"/>
    <property type="match status" value="1"/>
</dbReference>
<organism evidence="3 4">
    <name type="scientific">Rugosimonospora africana</name>
    <dbReference type="NCBI Taxonomy" id="556532"/>
    <lineage>
        <taxon>Bacteria</taxon>
        <taxon>Bacillati</taxon>
        <taxon>Actinomycetota</taxon>
        <taxon>Actinomycetes</taxon>
        <taxon>Micromonosporales</taxon>
        <taxon>Micromonosporaceae</taxon>
        <taxon>Rugosimonospora</taxon>
    </lineage>
</organism>
<sequence>MRAQTSPAYPQALIDLLERSGDRPCFEHGSRIVTARQTLATIRRLVAAMRGAGIGPGTGVAMLPGVSPEGFAAIFAAYAIGARVSAVRPGLTAGQFAHLLTGGIDAVVFDPAVANRDLVTLAGSIPRYSLGSHPGATDLLAGGLPSGDADPGDEPLVAAGRPDDIARITYTSGSTGQPKGCAATYGALAADWTCAPDRWSGAMARMADGLDRCLLFGTLSSPVVMNYVLLSLFHGGVAVIPDQTPQPFFPAVIERYGITGTIMTVPRLYQLLDVLDEHALDEHPFDVSSLRSVMVSGSPLHPHRLADATRRLGPVVFQAYGQSEAGSLTLLTPDELSASGQAALDSVGRPHPEVEVSVRDDQDRPVPPGTDGEIYVRTPWQTSGYWGDPEQTAEVFVDGWVRTRDLGHLDGDGFLHLVGRSRDIVIVNAMVYYAGPIERVLALHPDVDEAFVVGVPDERTGEAVHALVRPAAGRTPPREQLTALVRDTLGEGSVPAAITFIPKVLAAESGKPDKRAMLARFGEAAVPCEPAVPRGEAAVP</sequence>
<dbReference type="Gene3D" id="3.40.50.12780">
    <property type="entry name" value="N-terminal domain of ligase-like"/>
    <property type="match status" value="1"/>
</dbReference>
<dbReference type="Pfam" id="PF13193">
    <property type="entry name" value="AMP-binding_C"/>
    <property type="match status" value="1"/>
</dbReference>